<evidence type="ECO:0000256" key="3">
    <source>
        <dbReference type="SAM" id="SignalP"/>
    </source>
</evidence>
<dbReference type="PANTHER" id="PTHR23259">
    <property type="entry name" value="RIDDLE"/>
    <property type="match status" value="1"/>
</dbReference>
<dbReference type="InterPro" id="IPR002557">
    <property type="entry name" value="Chitin-bd_dom"/>
</dbReference>
<dbReference type="SUPFAM" id="SSF57567">
    <property type="entry name" value="Serine protease inhibitors"/>
    <property type="match status" value="1"/>
</dbReference>
<evidence type="ECO:0000313" key="5">
    <source>
        <dbReference type="EMBL" id="CAL1297731.1"/>
    </source>
</evidence>
<feature type="signal peptide" evidence="3">
    <location>
        <begin position="1"/>
        <end position="23"/>
    </location>
</feature>
<proteinExistence type="predicted"/>
<feature type="chain" id="PRO_5043427215" description="Chitin-binding type-2 domain-containing protein" evidence="3">
    <location>
        <begin position="24"/>
        <end position="218"/>
    </location>
</feature>
<protein>
    <recommendedName>
        <fullName evidence="4">Chitin-binding type-2 domain-containing protein</fullName>
    </recommendedName>
</protein>
<feature type="domain" description="Chitin-binding type-2" evidence="4">
    <location>
        <begin position="61"/>
        <end position="116"/>
    </location>
</feature>
<dbReference type="InterPro" id="IPR051368">
    <property type="entry name" value="SerProtInhib-TIL_Domain"/>
</dbReference>
<dbReference type="GO" id="GO:0030414">
    <property type="term" value="F:peptidase inhibitor activity"/>
    <property type="evidence" value="ECO:0007669"/>
    <property type="project" value="UniProtKB-KW"/>
</dbReference>
<dbReference type="PANTHER" id="PTHR23259:SF69">
    <property type="entry name" value="GEO11767P1-RELATED"/>
    <property type="match status" value="1"/>
</dbReference>
<keyword evidence="1" id="KW-0646">Protease inhibitor</keyword>
<sequence length="218" mass="25007">MPVVQQLLRVASLLAFMVAWRLTFEPNKEDPIVEVLEEIVQTYEETISLYDLLAHFPVDNNIVCPERDVHLPYPGDCTRYITCRNYKAHIRGCPRFMRFDNVALRCRFASDAKCSDAENIEKKCGSNEVYLECSQGCEQTCDEDKNDYIDCPEECVKGCFCKEGFVRGPLRNCIPPRKCNTTDSLKPWFLINSRGKHAEANPFGKNDLQSIVLSYESK</sequence>
<dbReference type="InterPro" id="IPR002919">
    <property type="entry name" value="TIL_dom"/>
</dbReference>
<dbReference type="Proteomes" id="UP001497382">
    <property type="component" value="Unassembled WGS sequence"/>
</dbReference>
<dbReference type="EMBL" id="CAXIEN010000438">
    <property type="protein sequence ID" value="CAL1297731.1"/>
    <property type="molecule type" value="Genomic_DNA"/>
</dbReference>
<dbReference type="Pfam" id="PF01607">
    <property type="entry name" value="CBM_14"/>
    <property type="match status" value="1"/>
</dbReference>
<keyword evidence="3" id="KW-0732">Signal</keyword>
<dbReference type="AlphaFoldDB" id="A0AAV2BN71"/>
<gene>
    <name evidence="5" type="ORF">LARSCL_LOCUS20478</name>
</gene>
<keyword evidence="6" id="KW-1185">Reference proteome</keyword>
<dbReference type="GO" id="GO:0008061">
    <property type="term" value="F:chitin binding"/>
    <property type="evidence" value="ECO:0007669"/>
    <property type="project" value="InterPro"/>
</dbReference>
<dbReference type="InterPro" id="IPR036084">
    <property type="entry name" value="Ser_inhib-like_sf"/>
</dbReference>
<evidence type="ECO:0000259" key="4">
    <source>
        <dbReference type="PROSITE" id="PS50940"/>
    </source>
</evidence>
<dbReference type="InterPro" id="IPR036508">
    <property type="entry name" value="Chitin-bd_dom_sf"/>
</dbReference>
<dbReference type="SUPFAM" id="SSF57625">
    <property type="entry name" value="Invertebrate chitin-binding proteins"/>
    <property type="match status" value="1"/>
</dbReference>
<reference evidence="5 6" key="1">
    <citation type="submission" date="2024-04" db="EMBL/GenBank/DDBJ databases">
        <authorList>
            <person name="Rising A."/>
            <person name="Reimegard J."/>
            <person name="Sonavane S."/>
            <person name="Akerstrom W."/>
            <person name="Nylinder S."/>
            <person name="Hedman E."/>
            <person name="Kallberg Y."/>
        </authorList>
    </citation>
    <scope>NUCLEOTIDE SEQUENCE [LARGE SCALE GENOMIC DNA]</scope>
</reference>
<comment type="caution">
    <text evidence="5">The sequence shown here is derived from an EMBL/GenBank/DDBJ whole genome shotgun (WGS) entry which is preliminary data.</text>
</comment>
<keyword evidence="2" id="KW-1015">Disulfide bond</keyword>
<accession>A0AAV2BN71</accession>
<name>A0AAV2BN71_9ARAC</name>
<evidence type="ECO:0000256" key="2">
    <source>
        <dbReference type="ARBA" id="ARBA00023157"/>
    </source>
</evidence>
<dbReference type="Gene3D" id="2.10.25.10">
    <property type="entry name" value="Laminin"/>
    <property type="match status" value="1"/>
</dbReference>
<dbReference type="Pfam" id="PF01826">
    <property type="entry name" value="TIL"/>
    <property type="match status" value="1"/>
</dbReference>
<dbReference type="CDD" id="cd19941">
    <property type="entry name" value="TIL"/>
    <property type="match status" value="1"/>
</dbReference>
<dbReference type="GO" id="GO:0005576">
    <property type="term" value="C:extracellular region"/>
    <property type="evidence" value="ECO:0007669"/>
    <property type="project" value="InterPro"/>
</dbReference>
<dbReference type="SMART" id="SM00494">
    <property type="entry name" value="ChtBD2"/>
    <property type="match status" value="1"/>
</dbReference>
<evidence type="ECO:0000313" key="6">
    <source>
        <dbReference type="Proteomes" id="UP001497382"/>
    </source>
</evidence>
<dbReference type="PROSITE" id="PS50940">
    <property type="entry name" value="CHIT_BIND_II"/>
    <property type="match status" value="1"/>
</dbReference>
<dbReference type="Gene3D" id="2.170.140.10">
    <property type="entry name" value="Chitin binding domain"/>
    <property type="match status" value="1"/>
</dbReference>
<evidence type="ECO:0000256" key="1">
    <source>
        <dbReference type="ARBA" id="ARBA00022690"/>
    </source>
</evidence>
<organism evidence="5 6">
    <name type="scientific">Larinioides sclopetarius</name>
    <dbReference type="NCBI Taxonomy" id="280406"/>
    <lineage>
        <taxon>Eukaryota</taxon>
        <taxon>Metazoa</taxon>
        <taxon>Ecdysozoa</taxon>
        <taxon>Arthropoda</taxon>
        <taxon>Chelicerata</taxon>
        <taxon>Arachnida</taxon>
        <taxon>Araneae</taxon>
        <taxon>Araneomorphae</taxon>
        <taxon>Entelegynae</taxon>
        <taxon>Araneoidea</taxon>
        <taxon>Araneidae</taxon>
        <taxon>Larinioides</taxon>
    </lineage>
</organism>